<dbReference type="PANTHER" id="PTHR10039">
    <property type="entry name" value="AMELOGENIN"/>
    <property type="match status" value="1"/>
</dbReference>
<feature type="domain" description="Nephrocystin 3-like N-terminal" evidence="2">
    <location>
        <begin position="289"/>
        <end position="375"/>
    </location>
</feature>
<dbReference type="InterPro" id="IPR056884">
    <property type="entry name" value="NPHP3-like_N"/>
</dbReference>
<evidence type="ECO:0000313" key="4">
    <source>
        <dbReference type="Proteomes" id="UP001140510"/>
    </source>
</evidence>
<dbReference type="OrthoDB" id="2546325at2759"/>
<sequence length="571" mass="63196">MSPKGTLRSKGRLGSFTSPHATSGNFAIKSLSKRGASGGSYKIGFVQESAISLRKRSFNELGAGVSNNISDVSYVNFLEWIRAERLTTLPHKGSRWDKVLIRALYFAEQLHNFDQAIQGFALDSQAAAAVGYGHGRLLLELGHENSAALDKAFSVLYKFSLSFSTVLRRSELLAATAEIREQLCLLYTDLISLVVDVSIRFYKTANGMTSGSASLDIFELFGETIEGFRWRQDSVVELIWGSQIENEDFEDGEALDMKVLSRWLSPQDRVLATLNRDHSFFVDQQVEMTCIWFQKNLTRFLQSDKSSLLVTGQPGAGKTTLAGSIVERLQRPVNCKQAIRLAEDIAYNMRRAHGPRASVTIETYELLAQLYTSMGQTYMSKAASEKTGPLAQEYFKKALGVHEDILRLVVHEHGSGDDSDDELDTTAYLLAKEGVNVKKQEGKPTAALDAENIDKSAIALRHLQLLKLAYQRLGGWPKSYDEYERLNAQVFRTFGTEAKWKGVQGTEKWSAKEFGNGKAESQDGGFKGIQDWALGSDKIILQAHNGPIQGGANGMQVSEMHTASEQAIAYA</sequence>
<reference evidence="3" key="1">
    <citation type="submission" date="2022-10" db="EMBL/GenBank/DDBJ databases">
        <title>Tapping the CABI collections for fungal endophytes: first genome assemblies for Collariella, Neodidymelliopsis, Ascochyta clinopodiicola, Didymella pomorum, Didymosphaeria variabile, Neocosmospora piperis and Neocucurbitaria cava.</title>
        <authorList>
            <person name="Hill R."/>
        </authorList>
    </citation>
    <scope>NUCLEOTIDE SEQUENCE</scope>
    <source>
        <strain evidence="3">IMI 355091</strain>
    </source>
</reference>
<dbReference type="EMBL" id="JAPEVA010000057">
    <property type="protein sequence ID" value="KAJ4402823.1"/>
    <property type="molecule type" value="Genomic_DNA"/>
</dbReference>
<keyword evidence="4" id="KW-1185">Reference proteome</keyword>
<dbReference type="Gene3D" id="3.40.50.300">
    <property type="entry name" value="P-loop containing nucleotide triphosphate hydrolases"/>
    <property type="match status" value="1"/>
</dbReference>
<accession>A0A9W9D6W0</accession>
<dbReference type="AlphaFoldDB" id="A0A9W9D6W0"/>
<proteinExistence type="predicted"/>
<evidence type="ECO:0000259" key="2">
    <source>
        <dbReference type="Pfam" id="PF24883"/>
    </source>
</evidence>
<evidence type="ECO:0000313" key="3">
    <source>
        <dbReference type="EMBL" id="KAJ4402823.1"/>
    </source>
</evidence>
<dbReference type="SUPFAM" id="SSF52540">
    <property type="entry name" value="P-loop containing nucleoside triphosphate hydrolases"/>
    <property type="match status" value="1"/>
</dbReference>
<protein>
    <recommendedName>
        <fullName evidence="2">Nephrocystin 3-like N-terminal domain-containing protein</fullName>
    </recommendedName>
</protein>
<gene>
    <name evidence="3" type="ORF">N0V91_006895</name>
</gene>
<comment type="caution">
    <text evidence="3">The sequence shown here is derived from an EMBL/GenBank/DDBJ whole genome shotgun (WGS) entry which is preliminary data.</text>
</comment>
<name>A0A9W9D6W0_9PLEO</name>
<dbReference type="Proteomes" id="UP001140510">
    <property type="component" value="Unassembled WGS sequence"/>
</dbReference>
<dbReference type="Pfam" id="PF24883">
    <property type="entry name" value="NPHP3_N"/>
    <property type="match status" value="1"/>
</dbReference>
<dbReference type="PANTHER" id="PTHR10039:SF9">
    <property type="entry name" value="NACHT DOMAIN PROTEIN (AFU_ORTHOLOGUE AFUA_2G01760)"/>
    <property type="match status" value="1"/>
</dbReference>
<evidence type="ECO:0000256" key="1">
    <source>
        <dbReference type="ARBA" id="ARBA00022737"/>
    </source>
</evidence>
<keyword evidence="1" id="KW-0677">Repeat</keyword>
<organism evidence="3 4">
    <name type="scientific">Didymella pomorum</name>
    <dbReference type="NCBI Taxonomy" id="749634"/>
    <lineage>
        <taxon>Eukaryota</taxon>
        <taxon>Fungi</taxon>
        <taxon>Dikarya</taxon>
        <taxon>Ascomycota</taxon>
        <taxon>Pezizomycotina</taxon>
        <taxon>Dothideomycetes</taxon>
        <taxon>Pleosporomycetidae</taxon>
        <taxon>Pleosporales</taxon>
        <taxon>Pleosporineae</taxon>
        <taxon>Didymellaceae</taxon>
        <taxon>Didymella</taxon>
    </lineage>
</organism>
<dbReference type="InterPro" id="IPR027417">
    <property type="entry name" value="P-loop_NTPase"/>
</dbReference>